<dbReference type="AlphaFoldDB" id="A0A9P3CL77"/>
<comment type="caution">
    <text evidence="1">The sequence shown here is derived from an EMBL/GenBank/DDBJ whole genome shotgun (WGS) entry which is preliminary data.</text>
</comment>
<dbReference type="RefSeq" id="XP_044659285.1">
    <property type="nucleotide sequence ID" value="XM_044803350.1"/>
</dbReference>
<evidence type="ECO:0000313" key="2">
    <source>
        <dbReference type="Proteomes" id="UP000825890"/>
    </source>
</evidence>
<gene>
    <name evidence="1" type="ORF">CKM354_000798500</name>
</gene>
<dbReference type="InterPro" id="IPR039535">
    <property type="entry name" value="ASST-like"/>
</dbReference>
<dbReference type="GeneID" id="68293560"/>
<dbReference type="OrthoDB" id="5427350at2759"/>
<reference evidence="1 2" key="1">
    <citation type="submission" date="2021-01" db="EMBL/GenBank/DDBJ databases">
        <title>Cercospora kikuchii MAFF 305040 whole genome shotgun sequence.</title>
        <authorList>
            <person name="Kashiwa T."/>
            <person name="Suzuki T."/>
        </authorList>
    </citation>
    <scope>NUCLEOTIDE SEQUENCE [LARGE SCALE GENOMIC DNA]</scope>
    <source>
        <strain evidence="1 2">MAFF 305040</strain>
    </source>
</reference>
<dbReference type="Proteomes" id="UP000825890">
    <property type="component" value="Unassembled WGS sequence"/>
</dbReference>
<dbReference type="PANTHER" id="PTHR35340">
    <property type="entry name" value="PQQ ENZYME REPEAT PROTEIN-RELATED"/>
    <property type="match status" value="1"/>
</dbReference>
<organism evidence="1 2">
    <name type="scientific">Cercospora kikuchii</name>
    <dbReference type="NCBI Taxonomy" id="84275"/>
    <lineage>
        <taxon>Eukaryota</taxon>
        <taxon>Fungi</taxon>
        <taxon>Dikarya</taxon>
        <taxon>Ascomycota</taxon>
        <taxon>Pezizomycotina</taxon>
        <taxon>Dothideomycetes</taxon>
        <taxon>Dothideomycetidae</taxon>
        <taxon>Mycosphaerellales</taxon>
        <taxon>Mycosphaerellaceae</taxon>
        <taxon>Cercospora</taxon>
    </lineage>
</organism>
<dbReference type="Pfam" id="PF14269">
    <property type="entry name" value="Arylsulfotran_2"/>
    <property type="match status" value="1"/>
</dbReference>
<proteinExistence type="predicted"/>
<sequence length="985" mass="110858">MIALIDWQLASTERIESHFTNAVIPRRNVTDILHLLIIASEPNVNFCRAILTAHVLGYPTPTLLSWNQEFSDSTIAGGSLGGTVAAAEYFRSLGEDKANELALVINDHDVLFQLPPTVLLQRYKAITHDANEALLQRLGTAATAFNLFQDIIFGASKRCTPNAPYSVACYAVPDSPLPLDLYGNNTDTVIGYSTWSSLRQRYLDSGIAIGPVDSMQLAFSQAGKKLAFPDSDNHKLWDDGAGLSERFRVQSVWNMVFGEQEFQREVLRRKFLTEAALKAEQRILPPSAMEGTIIDDPINPSFTHETMEHVSGREYEFGIGLDYWSKLIQQTNNAHGDAEFLYLNESDIWKQIGKPSAFVCPSRVKGQLPEDILSADSDEFRIPIKQISWSDMPWYVNLCLDTIPVIIHHNGAKDPQKNLWNELWLKQIFSDSLKKEVLRDPSRTFAIANTQALKWRELCPADMDDAVFGDAEGAQAFKCSADDTFVLGGGAEHIEHKSEGKLWPVQVFKSSSFRPPVVKIEQASNATLAPGLLFLTLYSTEEHSITMPGPMIFTDQGRLIWFGPIGNTANFRWQHLDGNPTLLFWMRDGPAVKGHGYGNITLLKKDYSVQTVLCPQYELNTASFANPHCEADLHETHIVSNRGTVLTTAYNATPADLTSVNGPTDGWLWDSIFYEIDPINKSVLFQWRASDHIPLSESRQTLRDQGSFARPYDFFHINSVVDIGDHYLLSSRHCWTIYLIDKQGNIVWRFSGDGKGDFGDLPAAARFRWQHDARPHNIKHDQIDISVFDNQNWHVRQKEQKKASKLLVFRLPMKPIHGSSESQVQVIDIVQPQMNYQSVSQGAFDNALPNGNKLANWGNIPILTEFDSSGKEIWSAEFGRTGEAHIYRGFKQKWHATPYTQPDLFVEKASSGRSYRGYVSWNGATDVEGWNVYAGLSTDSVKHLGTVENKGFETKFILPCWTRFAQVGAIEQGREVRRSKFFQVI</sequence>
<evidence type="ECO:0000313" key="1">
    <source>
        <dbReference type="EMBL" id="GIZ44798.1"/>
    </source>
</evidence>
<protein>
    <submittedName>
        <fullName evidence="1">Uncharacterized protein</fullName>
    </submittedName>
</protein>
<dbReference type="CDD" id="cd22997">
    <property type="entry name" value="GT_LH"/>
    <property type="match status" value="1"/>
</dbReference>
<dbReference type="InterPro" id="IPR053143">
    <property type="entry name" value="Arylsulfate_ST"/>
</dbReference>
<accession>A0A9P3CL77</accession>
<dbReference type="EMBL" id="BOLY01000005">
    <property type="protein sequence ID" value="GIZ44798.1"/>
    <property type="molecule type" value="Genomic_DNA"/>
</dbReference>
<dbReference type="PANTHER" id="PTHR35340:SF6">
    <property type="entry name" value="ASST-DOMAIN-CONTAINING PROTEIN"/>
    <property type="match status" value="1"/>
</dbReference>
<keyword evidence="2" id="KW-1185">Reference proteome</keyword>
<name>A0A9P3CL77_9PEZI</name>